<dbReference type="InterPro" id="IPR011989">
    <property type="entry name" value="ARM-like"/>
</dbReference>
<keyword evidence="2" id="KW-0813">Transport</keyword>
<dbReference type="SUPFAM" id="SSF48371">
    <property type="entry name" value="ARM repeat"/>
    <property type="match status" value="2"/>
</dbReference>
<comment type="similarity">
    <text evidence="1">Belongs to the importin alpha family.</text>
</comment>
<reference evidence="5 6" key="1">
    <citation type="submission" date="2015-09" db="EMBL/GenBank/DDBJ databases">
        <title>Atta colombica WGS genome.</title>
        <authorList>
            <person name="Nygaard S."/>
            <person name="Hu H."/>
            <person name="Boomsma J."/>
            <person name="Zhang G."/>
        </authorList>
    </citation>
    <scope>NUCLEOTIDE SEQUENCE [LARGE SCALE GENOMIC DNA]</scope>
    <source>
        <strain evidence="5">Treedump-2</strain>
        <tissue evidence="5">Whole body</tissue>
    </source>
</reference>
<sequence length="898" mass="101391">KKRIENDVVQLCKTIKDNRLFKRNLDMEQELIDSVLSSTSDLSVDKIVNYINSSDETLQLLGIQAYAKLKREKNPSINDTIEDDILPRCIKLLDKDTISFQFQIASLLAIITSNTFKQTHVITCEVISKLIKLLKSSPIVAEQAVRALGNIIEDKPRARDFALKYNVLSLLADLIKSDTSVIFMDNISWLLSNLCQGNIPLNVELIRPVLPVFHCLFNIKNQYIISDICRTLSYLTNGFNNVQAIMETIDILPKLLECLTLRKEIIVIPALRTIGNIVTIGDDTHKNVIISAGGLSRLGDVLRYYLCVDEKDIVKEALWAIFKMIDNTDRIQSVINADLLPLLIEGFQFVTTWTVIALITGGTIQHLIQLVQAGVLQAFCNLLESNNYLNIINALIGMAEILHAAEKIGQTEKLTIMIKKFGGLDKIEDLQYHKNERIYAESLAIINTYFLQTVCIFIQYLSKINITLTSRLSIEEIVNYIYSSNETLQLVAIQNYKILIHNRIPIFINDTVEDNIVSRSIELLDISHNLRLQFEIMNVLTRMSLGTFKQKQSIIKHGVISKLVKLLKSTVSFIIRKAVYILGNITKDMPYARDIALNHAALPLLIKFINSGISMISLRNIVKTMFHLCKKNPPLAIELIRPILPIFSYLLTIRNQSVISSTCWILAYLTDGCDDNIHALLETGILPQVLGCLMSQAKNIFVPALRTVAHIVESGDTYKTNAVIFAGGLSHLYTLLRNCLVNGDTRIVVEIVSAIYKMVNTKEQIQCVIDAGLLSPLIEILECGAEEAQYIVAWTVMDIITIGSIENLNELINAGLLSIFCNLLEAKNYNNIINVFDCLTEILRAAEKVEQTEKFIIMIKEAGIIDKIETIQYHHDDLIYKVYSLTCVLLEKFVFYTF</sequence>
<evidence type="ECO:0000256" key="3">
    <source>
        <dbReference type="ARBA" id="ARBA00022927"/>
    </source>
</evidence>
<dbReference type="InterPro" id="IPR016024">
    <property type="entry name" value="ARM-type_fold"/>
</dbReference>
<organism evidence="5 6">
    <name type="scientific">Atta colombica</name>
    <dbReference type="NCBI Taxonomy" id="520822"/>
    <lineage>
        <taxon>Eukaryota</taxon>
        <taxon>Metazoa</taxon>
        <taxon>Ecdysozoa</taxon>
        <taxon>Arthropoda</taxon>
        <taxon>Hexapoda</taxon>
        <taxon>Insecta</taxon>
        <taxon>Pterygota</taxon>
        <taxon>Neoptera</taxon>
        <taxon>Endopterygota</taxon>
        <taxon>Hymenoptera</taxon>
        <taxon>Apocrita</taxon>
        <taxon>Aculeata</taxon>
        <taxon>Formicoidea</taxon>
        <taxon>Formicidae</taxon>
        <taxon>Myrmicinae</taxon>
        <taxon>Atta</taxon>
    </lineage>
</organism>
<evidence type="ECO:0000313" key="5">
    <source>
        <dbReference type="EMBL" id="KYM83015.1"/>
    </source>
</evidence>
<evidence type="ECO:0000256" key="4">
    <source>
        <dbReference type="PROSITE-ProRule" id="PRU00259"/>
    </source>
</evidence>
<dbReference type="GO" id="GO:0015031">
    <property type="term" value="P:protein transport"/>
    <property type="evidence" value="ECO:0007669"/>
    <property type="project" value="UniProtKB-KW"/>
</dbReference>
<dbReference type="PROSITE" id="PS50176">
    <property type="entry name" value="ARM_REPEAT"/>
    <property type="match status" value="1"/>
</dbReference>
<dbReference type="SMART" id="SM00185">
    <property type="entry name" value="ARM"/>
    <property type="match status" value="11"/>
</dbReference>
<feature type="repeat" description="ARM" evidence="4">
    <location>
        <begin position="558"/>
        <end position="586"/>
    </location>
</feature>
<dbReference type="AlphaFoldDB" id="A0A195BFS2"/>
<keyword evidence="6" id="KW-1185">Reference proteome</keyword>
<dbReference type="Pfam" id="PF00514">
    <property type="entry name" value="Arm"/>
    <property type="match status" value="1"/>
</dbReference>
<dbReference type="InterPro" id="IPR032413">
    <property type="entry name" value="Arm_3"/>
</dbReference>
<dbReference type="EMBL" id="KQ976500">
    <property type="protein sequence ID" value="KYM83015.1"/>
    <property type="molecule type" value="Genomic_DNA"/>
</dbReference>
<gene>
    <name evidence="5" type="ORF">ALC53_06280</name>
</gene>
<protein>
    <submittedName>
        <fullName evidence="5">Importin subunit alpha-1</fullName>
    </submittedName>
</protein>
<feature type="non-terminal residue" evidence="5">
    <location>
        <position position="1"/>
    </location>
</feature>
<dbReference type="InterPro" id="IPR000225">
    <property type="entry name" value="Armadillo"/>
</dbReference>
<dbReference type="Pfam" id="PF16186">
    <property type="entry name" value="Arm_3"/>
    <property type="match status" value="1"/>
</dbReference>
<keyword evidence="3" id="KW-0653">Protein transport</keyword>
<proteinExistence type="inferred from homology"/>
<dbReference type="STRING" id="520822.A0A195BFS2"/>
<dbReference type="Gene3D" id="1.25.10.10">
    <property type="entry name" value="Leucine-rich Repeat Variant"/>
    <property type="match status" value="2"/>
</dbReference>
<dbReference type="PANTHER" id="PTHR23316">
    <property type="entry name" value="IMPORTIN ALPHA"/>
    <property type="match status" value="1"/>
</dbReference>
<evidence type="ECO:0000256" key="1">
    <source>
        <dbReference type="ARBA" id="ARBA00010394"/>
    </source>
</evidence>
<evidence type="ECO:0000313" key="6">
    <source>
        <dbReference type="Proteomes" id="UP000078540"/>
    </source>
</evidence>
<accession>A0A195BFS2</accession>
<dbReference type="Proteomes" id="UP000078540">
    <property type="component" value="Unassembled WGS sequence"/>
</dbReference>
<evidence type="ECO:0000256" key="2">
    <source>
        <dbReference type="ARBA" id="ARBA00022448"/>
    </source>
</evidence>
<name>A0A195BFS2_9HYME</name>